<keyword evidence="3 6" id="KW-0812">Transmembrane</keyword>
<sequence length="623" mass="67755">MSWHFRSVSASTTSLYSSGADQGGSRNFNSRQNATLWTISEAIASTMGKIWFDADTEYDNEKNITTRRRKLRQQFALATIVFLLWLASSAGFGQLLSVWNSANNSESAFCRRTAEDTEWNKLVPEPLLPQKDDLPSPLHSTDRPLSIRRLLVLTCGAGGLQMFWSTVMANLPLFLHDLGISKSFVSIILVSGPLSGCIVAPIAGLVSDRLRSRWGRRRPFILVGAFITATALLVLAWQRVLIRTIACPGGSCGDNEVPLRHLIQAGAIWWTIVMTISVQPLQAGIRSLMIEQAPAHEQNRVSAWASRVAGLTGIFSLYASSINLPALLHLERIATQFQILAFLNSTVLGTTSLFICTCIQEPDTRLSVLPATNTDSGISVLVLQFRESLRSLSERIKSICKVQFCAWFAWFSLLYGTSTYIQELQKPQRARASVNPGDGAQAGSFASLCFAVIGLVASFVLPMMLSWRLRLQRKSLSNHQDAVEAESNLLSQCLTWSLGWIAFLLLATPLMSSQLTGTILVALCGVSWAVNQWIPFAIIGQDVKIDKPAAEQAEDQSESLSKAGTTVGVYGIAVSLPQILAGLTNSVVYSVAETMGSSAPTSWILTLGGCAALGAVGLARRLL</sequence>
<comment type="subcellular location">
    <subcellularLocation>
        <location evidence="1">Membrane</location>
        <topology evidence="1">Multi-pass membrane protein</topology>
    </subcellularLocation>
</comment>
<feature type="transmembrane region" description="Helical" evidence="6">
    <location>
        <begin position="262"/>
        <end position="281"/>
    </location>
</feature>
<feature type="transmembrane region" description="Helical" evidence="6">
    <location>
        <begin position="601"/>
        <end position="619"/>
    </location>
</feature>
<evidence type="ECO:0000256" key="5">
    <source>
        <dbReference type="ARBA" id="ARBA00023136"/>
    </source>
</evidence>
<feature type="transmembrane region" description="Helical" evidence="6">
    <location>
        <begin position="488"/>
        <end position="507"/>
    </location>
</feature>
<dbReference type="GO" id="GO:0005886">
    <property type="term" value="C:plasma membrane"/>
    <property type="evidence" value="ECO:0007669"/>
    <property type="project" value="TreeGrafter"/>
</dbReference>
<feature type="transmembrane region" description="Helical" evidence="6">
    <location>
        <begin position="519"/>
        <end position="539"/>
    </location>
</feature>
<dbReference type="SUPFAM" id="SSF103473">
    <property type="entry name" value="MFS general substrate transporter"/>
    <property type="match status" value="1"/>
</dbReference>
<gene>
    <name evidence="7" type="ORF">AC578_6617</name>
</gene>
<evidence type="ECO:0000256" key="1">
    <source>
        <dbReference type="ARBA" id="ARBA00004141"/>
    </source>
</evidence>
<dbReference type="Gene3D" id="1.20.1250.20">
    <property type="entry name" value="MFS general substrate transporter like domains"/>
    <property type="match status" value="1"/>
</dbReference>
<evidence type="ECO:0000313" key="7">
    <source>
        <dbReference type="EMBL" id="KXT01360.1"/>
    </source>
</evidence>
<evidence type="ECO:0000313" key="8">
    <source>
        <dbReference type="Proteomes" id="UP000070133"/>
    </source>
</evidence>
<dbReference type="PANTHER" id="PTHR19432">
    <property type="entry name" value="SUGAR TRANSPORTER"/>
    <property type="match status" value="1"/>
</dbReference>
<dbReference type="Pfam" id="PF13347">
    <property type="entry name" value="MFS_2"/>
    <property type="match status" value="1"/>
</dbReference>
<name>A0A139HFY8_9PEZI</name>
<dbReference type="GO" id="GO:0008506">
    <property type="term" value="F:sucrose:proton symporter activity"/>
    <property type="evidence" value="ECO:0007669"/>
    <property type="project" value="TreeGrafter"/>
</dbReference>
<accession>A0A139HFY8</accession>
<keyword evidence="2" id="KW-0813">Transport</keyword>
<keyword evidence="8" id="KW-1185">Reference proteome</keyword>
<evidence type="ECO:0008006" key="9">
    <source>
        <dbReference type="Google" id="ProtNLM"/>
    </source>
</evidence>
<evidence type="ECO:0000256" key="3">
    <source>
        <dbReference type="ARBA" id="ARBA00022692"/>
    </source>
</evidence>
<dbReference type="InterPro" id="IPR036259">
    <property type="entry name" value="MFS_trans_sf"/>
</dbReference>
<organism evidence="7 8">
    <name type="scientific">Pseudocercospora eumusae</name>
    <dbReference type="NCBI Taxonomy" id="321146"/>
    <lineage>
        <taxon>Eukaryota</taxon>
        <taxon>Fungi</taxon>
        <taxon>Dikarya</taxon>
        <taxon>Ascomycota</taxon>
        <taxon>Pezizomycotina</taxon>
        <taxon>Dothideomycetes</taxon>
        <taxon>Dothideomycetidae</taxon>
        <taxon>Mycosphaerellales</taxon>
        <taxon>Mycosphaerellaceae</taxon>
        <taxon>Pseudocercospora</taxon>
    </lineage>
</organism>
<protein>
    <recommendedName>
        <fullName evidence="9">Major facilitator superfamily (MFS) profile domain-containing protein</fullName>
    </recommendedName>
</protein>
<dbReference type="PANTHER" id="PTHR19432:SF35">
    <property type="entry name" value="SOLUTE CARRIER FAMILY 45 MEMBER 3 ISOFORM X1"/>
    <property type="match status" value="1"/>
</dbReference>
<proteinExistence type="predicted"/>
<dbReference type="EMBL" id="LFZN01000056">
    <property type="protein sequence ID" value="KXT01360.1"/>
    <property type="molecule type" value="Genomic_DNA"/>
</dbReference>
<feature type="transmembrane region" description="Helical" evidence="6">
    <location>
        <begin position="301"/>
        <end position="319"/>
    </location>
</feature>
<feature type="transmembrane region" description="Helical" evidence="6">
    <location>
        <begin position="404"/>
        <end position="422"/>
    </location>
</feature>
<dbReference type="Proteomes" id="UP000070133">
    <property type="component" value="Unassembled WGS sequence"/>
</dbReference>
<dbReference type="OrthoDB" id="28755at2759"/>
<evidence type="ECO:0000256" key="6">
    <source>
        <dbReference type="SAM" id="Phobius"/>
    </source>
</evidence>
<keyword evidence="5 6" id="KW-0472">Membrane</keyword>
<feature type="transmembrane region" description="Helical" evidence="6">
    <location>
        <begin position="219"/>
        <end position="242"/>
    </location>
</feature>
<feature type="transmembrane region" description="Helical" evidence="6">
    <location>
        <begin position="442"/>
        <end position="467"/>
    </location>
</feature>
<feature type="transmembrane region" description="Helical" evidence="6">
    <location>
        <begin position="75"/>
        <end position="96"/>
    </location>
</feature>
<comment type="caution">
    <text evidence="7">The sequence shown here is derived from an EMBL/GenBank/DDBJ whole genome shotgun (WGS) entry which is preliminary data.</text>
</comment>
<feature type="transmembrane region" description="Helical" evidence="6">
    <location>
        <begin position="184"/>
        <end position="207"/>
    </location>
</feature>
<feature type="transmembrane region" description="Helical" evidence="6">
    <location>
        <begin position="339"/>
        <end position="359"/>
    </location>
</feature>
<feature type="transmembrane region" description="Helical" evidence="6">
    <location>
        <begin position="560"/>
        <end position="581"/>
    </location>
</feature>
<dbReference type="AlphaFoldDB" id="A0A139HFY8"/>
<evidence type="ECO:0000256" key="4">
    <source>
        <dbReference type="ARBA" id="ARBA00022989"/>
    </source>
</evidence>
<reference evidence="7 8" key="1">
    <citation type="submission" date="2015-07" db="EMBL/GenBank/DDBJ databases">
        <title>Comparative genomics of the Sigatoka disease complex on banana suggests a link between parallel evolutionary changes in Pseudocercospora fijiensis and Pseudocercospora eumusae and increased virulence on the banana host.</title>
        <authorList>
            <person name="Chang T.-C."/>
            <person name="Salvucci A."/>
            <person name="Crous P.W."/>
            <person name="Stergiopoulos I."/>
        </authorList>
    </citation>
    <scope>NUCLEOTIDE SEQUENCE [LARGE SCALE GENOMIC DNA]</scope>
    <source>
        <strain evidence="7 8">CBS 114824</strain>
    </source>
</reference>
<keyword evidence="4 6" id="KW-1133">Transmembrane helix</keyword>
<evidence type="ECO:0000256" key="2">
    <source>
        <dbReference type="ARBA" id="ARBA00022448"/>
    </source>
</evidence>